<dbReference type="EMBL" id="PYBW01000007">
    <property type="protein sequence ID" value="PYC88075.1"/>
    <property type="molecule type" value="Genomic_DNA"/>
</dbReference>
<accession>A0A2V4NQL3</accession>
<gene>
    <name evidence="1" type="ORF">C7C46_01610</name>
</gene>
<organism evidence="1 2">
    <name type="scientific">Streptomyces tateyamensis</name>
    <dbReference type="NCBI Taxonomy" id="565073"/>
    <lineage>
        <taxon>Bacteria</taxon>
        <taxon>Bacillati</taxon>
        <taxon>Actinomycetota</taxon>
        <taxon>Actinomycetes</taxon>
        <taxon>Kitasatosporales</taxon>
        <taxon>Streptomycetaceae</taxon>
        <taxon>Streptomyces</taxon>
    </lineage>
</organism>
<evidence type="ECO:0000313" key="1">
    <source>
        <dbReference type="EMBL" id="PYC88075.1"/>
    </source>
</evidence>
<dbReference type="Proteomes" id="UP000248039">
    <property type="component" value="Unassembled WGS sequence"/>
</dbReference>
<keyword evidence="2" id="KW-1185">Reference proteome</keyword>
<comment type="caution">
    <text evidence="1">The sequence shown here is derived from an EMBL/GenBank/DDBJ whole genome shotgun (WGS) entry which is preliminary data.</text>
</comment>
<name>A0A2V4NQL3_9ACTN</name>
<dbReference type="AlphaFoldDB" id="A0A2V4NQL3"/>
<evidence type="ECO:0000313" key="2">
    <source>
        <dbReference type="Proteomes" id="UP000248039"/>
    </source>
</evidence>
<sequence length="226" mass="24350">MGALTTAPGQAPATTVFRGAFETHVTVRCDDAALARLDHWAAEAGMKITHIMLARGRTPSQPMLTSTAHGTFAELFGSARALTGVLEAAGFEPVRVKIEASPWAEGVPQDDTEAVRLGPGRYFEHHLKVVLDSDTDLAGLAALVTGHGAHLSWNARRAVGDGRCHERFITQRCHAAGLDSAGWQLDSLLCTVRMAGHHIVSVEREFVVYDSDITIDDGWIAEETTQ</sequence>
<dbReference type="OrthoDB" id="69974at2"/>
<evidence type="ECO:0008006" key="3">
    <source>
        <dbReference type="Google" id="ProtNLM"/>
    </source>
</evidence>
<proteinExistence type="predicted"/>
<dbReference type="RefSeq" id="WP_110664799.1">
    <property type="nucleotide sequence ID" value="NZ_PYBW01000007.1"/>
</dbReference>
<reference evidence="1 2" key="1">
    <citation type="submission" date="2018-03" db="EMBL/GenBank/DDBJ databases">
        <title>Bioinformatic expansion and discovery of thiopeptide antibiotics.</title>
        <authorList>
            <person name="Schwalen C.J."/>
            <person name="Hudson G.A."/>
            <person name="Mitchell D.A."/>
        </authorList>
    </citation>
    <scope>NUCLEOTIDE SEQUENCE [LARGE SCALE GENOMIC DNA]</scope>
    <source>
        <strain evidence="1 2">ATCC 21389</strain>
    </source>
</reference>
<protein>
    <recommendedName>
        <fullName evidence="3">Ankyrin</fullName>
    </recommendedName>
</protein>